<dbReference type="Pfam" id="PF17137">
    <property type="entry name" value="DUF5110"/>
    <property type="match status" value="1"/>
</dbReference>
<feature type="region of interest" description="Disordered" evidence="1">
    <location>
        <begin position="369"/>
        <end position="417"/>
    </location>
</feature>
<feature type="compositionally biased region" description="Basic and acidic residues" evidence="1">
    <location>
        <begin position="393"/>
        <end position="407"/>
    </location>
</feature>
<reference evidence="3" key="1">
    <citation type="submission" date="2022-01" db="EMBL/GenBank/DDBJ databases">
        <title>Genome Sequence Resource for Two Populations of Ditylenchus destructor, the Migratory Endoparasitic Phytonematode.</title>
        <authorList>
            <person name="Zhang H."/>
            <person name="Lin R."/>
            <person name="Xie B."/>
        </authorList>
    </citation>
    <scope>NUCLEOTIDE SEQUENCE</scope>
    <source>
        <strain evidence="3">BazhouSP</strain>
    </source>
</reference>
<proteinExistence type="predicted"/>
<accession>A0AAD4MIZ1</accession>
<dbReference type="Proteomes" id="UP001201812">
    <property type="component" value="Unassembled WGS sequence"/>
</dbReference>
<feature type="region of interest" description="Disordered" evidence="1">
    <location>
        <begin position="215"/>
        <end position="259"/>
    </location>
</feature>
<gene>
    <name evidence="3" type="ORF">DdX_19866</name>
</gene>
<dbReference type="EMBL" id="JAKKPZ010000461">
    <property type="protein sequence ID" value="KAI1694872.1"/>
    <property type="molecule type" value="Genomic_DNA"/>
</dbReference>
<dbReference type="InterPro" id="IPR033403">
    <property type="entry name" value="DUF5110"/>
</dbReference>
<keyword evidence="4" id="KW-1185">Reference proteome</keyword>
<dbReference type="Gene3D" id="2.60.40.1180">
    <property type="entry name" value="Golgi alpha-mannosidase II"/>
    <property type="match status" value="1"/>
</dbReference>
<organism evidence="3 4">
    <name type="scientific">Ditylenchus destructor</name>
    <dbReference type="NCBI Taxonomy" id="166010"/>
    <lineage>
        <taxon>Eukaryota</taxon>
        <taxon>Metazoa</taxon>
        <taxon>Ecdysozoa</taxon>
        <taxon>Nematoda</taxon>
        <taxon>Chromadorea</taxon>
        <taxon>Rhabditida</taxon>
        <taxon>Tylenchina</taxon>
        <taxon>Tylenchomorpha</taxon>
        <taxon>Sphaerularioidea</taxon>
        <taxon>Anguinidae</taxon>
        <taxon>Anguininae</taxon>
        <taxon>Ditylenchus</taxon>
    </lineage>
</organism>
<evidence type="ECO:0000313" key="4">
    <source>
        <dbReference type="Proteomes" id="UP001201812"/>
    </source>
</evidence>
<feature type="region of interest" description="Disordered" evidence="1">
    <location>
        <begin position="144"/>
        <end position="178"/>
    </location>
</feature>
<dbReference type="InterPro" id="IPR013780">
    <property type="entry name" value="Glyco_hydro_b"/>
</dbReference>
<evidence type="ECO:0000313" key="3">
    <source>
        <dbReference type="EMBL" id="KAI1694872.1"/>
    </source>
</evidence>
<feature type="compositionally biased region" description="Basic residues" evidence="1">
    <location>
        <begin position="371"/>
        <end position="382"/>
    </location>
</feature>
<evidence type="ECO:0000259" key="2">
    <source>
        <dbReference type="Pfam" id="PF17137"/>
    </source>
</evidence>
<dbReference type="AlphaFoldDB" id="A0AAD4MIZ1"/>
<sequence>MRSACPRAVVRLLDRTFGGATAGKTADSVTETPRIDRLPVFVRAGAIIPRQPLVQSLSETPKGALELLVYPGDDCSGTLYLDDGKADAIARGAYLRQSFRCSTTEKGLRIDLDARQGKLKPWWREIAMTVHAVSDLGMVPLGGGRSRQEWTRAPTRSASPLPIPPRPQRSPWSVRDPPLPRATDAVRLRRLCVQPLLAERDALPAVLLYRRAGPAGRSGGRDLHGGVGMGRGPQLRGRHSGRPARAQGRARAAGRDRRRAAGAGVRACVPAAGGARLVGNGRGVRGAYRVPHRLCLHQPALSRDERAVSADSNDRAYVAGVRMLSGTLAAVVSRWARCRWAGCCSEPRLRPTLSGRGIAVRAGGGGDPRLGWHHLSRGRRSGAARTGAGMDRAQGDRGEQGVRDAQPRHGGHDRRGDDPHKSVLYYFKYFLGDEGGGQLALASMSVVSAVFGAAVDADPAARGTRALWFLAAALAMIGSRCSRCSTFIARG</sequence>
<comment type="caution">
    <text evidence="3">The sequence shown here is derived from an EMBL/GenBank/DDBJ whole genome shotgun (WGS) entry which is preliminary data.</text>
</comment>
<protein>
    <recommendedName>
        <fullName evidence="2">DUF5110 domain-containing protein</fullName>
    </recommendedName>
</protein>
<feature type="domain" description="DUF5110" evidence="2">
    <location>
        <begin position="65"/>
        <end position="131"/>
    </location>
</feature>
<evidence type="ECO:0000256" key="1">
    <source>
        <dbReference type="SAM" id="MobiDB-lite"/>
    </source>
</evidence>
<name>A0AAD4MIZ1_9BILA</name>